<keyword evidence="3 7" id="KW-1133">Transmembrane helix</keyword>
<dbReference type="Proteomes" id="UP000199603">
    <property type="component" value="Unassembled WGS sequence"/>
</dbReference>
<dbReference type="GO" id="GO:0012505">
    <property type="term" value="C:endomembrane system"/>
    <property type="evidence" value="ECO:0007669"/>
    <property type="project" value="UniProtKB-SubCell"/>
</dbReference>
<dbReference type="Pfam" id="PF04116">
    <property type="entry name" value="FA_hydroxylase"/>
    <property type="match status" value="1"/>
</dbReference>
<evidence type="ECO:0000256" key="4">
    <source>
        <dbReference type="ARBA" id="ARBA00023002"/>
    </source>
</evidence>
<keyword evidence="6 7" id="KW-0472">Membrane</keyword>
<organism evidence="9 10">
    <name type="scientific">Aquimonas voraii</name>
    <dbReference type="NCBI Taxonomy" id="265719"/>
    <lineage>
        <taxon>Bacteria</taxon>
        <taxon>Pseudomonadati</taxon>
        <taxon>Pseudomonadota</taxon>
        <taxon>Gammaproteobacteria</taxon>
        <taxon>Lysobacterales</taxon>
        <taxon>Lysobacteraceae</taxon>
        <taxon>Aquimonas</taxon>
    </lineage>
</organism>
<evidence type="ECO:0000259" key="8">
    <source>
        <dbReference type="Pfam" id="PF04116"/>
    </source>
</evidence>
<dbReference type="PANTHER" id="PTHR21624:SF1">
    <property type="entry name" value="ALKYLGLYCEROL MONOOXYGENASE"/>
    <property type="match status" value="1"/>
</dbReference>
<comment type="subcellular location">
    <subcellularLocation>
        <location evidence="1">Endomembrane system</location>
        <topology evidence="1">Multi-pass membrane protein</topology>
    </subcellularLocation>
</comment>
<dbReference type="GO" id="GO:0050479">
    <property type="term" value="F:glyceryl-ether monooxygenase activity"/>
    <property type="evidence" value="ECO:0007669"/>
    <property type="project" value="TreeGrafter"/>
</dbReference>
<dbReference type="STRING" id="265719.SAMN04488509_12213"/>
<dbReference type="EMBL" id="FNAG01000022">
    <property type="protein sequence ID" value="SDE12071.1"/>
    <property type="molecule type" value="Genomic_DNA"/>
</dbReference>
<accession>A0A1G7ABA0</accession>
<protein>
    <submittedName>
        <fullName evidence="9">Sterol desaturase/sphingolipid hydroxylase, fatty acid hydroxylase superfamily</fullName>
    </submittedName>
</protein>
<dbReference type="GO" id="GO:0016020">
    <property type="term" value="C:membrane"/>
    <property type="evidence" value="ECO:0007669"/>
    <property type="project" value="GOC"/>
</dbReference>
<evidence type="ECO:0000256" key="7">
    <source>
        <dbReference type="SAM" id="Phobius"/>
    </source>
</evidence>
<dbReference type="GO" id="GO:0008610">
    <property type="term" value="P:lipid biosynthetic process"/>
    <property type="evidence" value="ECO:0007669"/>
    <property type="project" value="InterPro"/>
</dbReference>
<evidence type="ECO:0000256" key="3">
    <source>
        <dbReference type="ARBA" id="ARBA00022989"/>
    </source>
</evidence>
<dbReference type="GO" id="GO:0006643">
    <property type="term" value="P:membrane lipid metabolic process"/>
    <property type="evidence" value="ECO:0007669"/>
    <property type="project" value="TreeGrafter"/>
</dbReference>
<evidence type="ECO:0000256" key="2">
    <source>
        <dbReference type="ARBA" id="ARBA00022692"/>
    </source>
</evidence>
<dbReference type="GO" id="GO:0005506">
    <property type="term" value="F:iron ion binding"/>
    <property type="evidence" value="ECO:0007669"/>
    <property type="project" value="InterPro"/>
</dbReference>
<evidence type="ECO:0000313" key="9">
    <source>
        <dbReference type="EMBL" id="SDE12071.1"/>
    </source>
</evidence>
<dbReference type="InterPro" id="IPR006694">
    <property type="entry name" value="Fatty_acid_hydroxylase"/>
</dbReference>
<keyword evidence="10" id="KW-1185">Reference proteome</keyword>
<feature type="transmembrane region" description="Helical" evidence="7">
    <location>
        <begin position="53"/>
        <end position="75"/>
    </location>
</feature>
<feature type="transmembrane region" description="Helical" evidence="7">
    <location>
        <begin position="15"/>
        <end position="33"/>
    </location>
</feature>
<evidence type="ECO:0000256" key="1">
    <source>
        <dbReference type="ARBA" id="ARBA00004127"/>
    </source>
</evidence>
<dbReference type="RefSeq" id="WP_245680081.1">
    <property type="nucleotide sequence ID" value="NZ_FNAG01000022.1"/>
</dbReference>
<evidence type="ECO:0000256" key="5">
    <source>
        <dbReference type="ARBA" id="ARBA00023098"/>
    </source>
</evidence>
<dbReference type="AlphaFoldDB" id="A0A1G7ABA0"/>
<feature type="domain" description="Fatty acid hydroxylase" evidence="8">
    <location>
        <begin position="95"/>
        <end position="231"/>
    </location>
</feature>
<dbReference type="PANTHER" id="PTHR21624">
    <property type="entry name" value="STEROL DESATURASE-RELATED PROTEIN"/>
    <property type="match status" value="1"/>
</dbReference>
<keyword evidence="2 7" id="KW-0812">Transmembrane</keyword>
<name>A0A1G7ABA0_9GAMM</name>
<proteinExistence type="predicted"/>
<dbReference type="InterPro" id="IPR051689">
    <property type="entry name" value="Sterol_desaturase/TMEM195"/>
</dbReference>
<reference evidence="9 10" key="1">
    <citation type="submission" date="2016-10" db="EMBL/GenBank/DDBJ databases">
        <authorList>
            <person name="de Groot N.N."/>
        </authorList>
    </citation>
    <scope>NUCLEOTIDE SEQUENCE [LARGE SCALE GENOMIC DNA]</scope>
    <source>
        <strain evidence="9 10">DSM 16957</strain>
    </source>
</reference>
<evidence type="ECO:0000313" key="10">
    <source>
        <dbReference type="Proteomes" id="UP000199603"/>
    </source>
</evidence>
<keyword evidence="5" id="KW-0443">Lipid metabolism</keyword>
<gene>
    <name evidence="9" type="ORF">SAMN04488509_12213</name>
</gene>
<evidence type="ECO:0000256" key="6">
    <source>
        <dbReference type="ARBA" id="ARBA00023136"/>
    </source>
</evidence>
<sequence length="278" mass="31565">MPEWANVLLANEGPLRLGAFVGVLSLLLVLQWLRPLRGDGRGQRRQATNLLLIAFDTVLLRLAFPVLAVGLALQLEGQGFGLLPRLGLPFWLDCLLAVLLLDLAIYWQHRLMHVLPPLWRLHRLHHSDTGFDVTTGLRFHPFEMALSMVYKLVLVAALGAPALAVLVFELLLSIGALFTHSDFALPPALDRRLRWLLVTPSMHRIHHSTWQPETDSNYGFHLSLWDRLFGSYREAPRAPEASMPIGLEYFRTRQDQTLPNLLLQPFRPQPTSEREPHA</sequence>
<feature type="transmembrane region" description="Helical" evidence="7">
    <location>
        <begin position="87"/>
        <end position="107"/>
    </location>
</feature>
<feature type="transmembrane region" description="Helical" evidence="7">
    <location>
        <begin position="152"/>
        <end position="178"/>
    </location>
</feature>
<keyword evidence="4" id="KW-0560">Oxidoreductase</keyword>